<keyword evidence="5 8" id="KW-0472">Membrane</keyword>
<evidence type="ECO:0000256" key="4">
    <source>
        <dbReference type="ARBA" id="ARBA00022989"/>
    </source>
</evidence>
<name>A0A8J5EYH0_ZINOF</name>
<dbReference type="PANTHER" id="PTHR31769">
    <property type="entry name" value="OS07G0462200 PROTEIN-RELATED"/>
    <property type="match status" value="1"/>
</dbReference>
<evidence type="ECO:0000256" key="7">
    <source>
        <dbReference type="SAM" id="MobiDB-lite"/>
    </source>
</evidence>
<keyword evidence="2 8" id="KW-0812">Transmembrane</keyword>
<evidence type="ECO:0000256" key="6">
    <source>
        <dbReference type="ARBA" id="ARBA00029467"/>
    </source>
</evidence>
<gene>
    <name evidence="9" type="ORF">ZIOFF_066609</name>
</gene>
<evidence type="ECO:0008006" key="11">
    <source>
        <dbReference type="Google" id="ProtNLM"/>
    </source>
</evidence>
<comment type="similarity">
    <text evidence="6">Belongs to the DESIGUAL family.</text>
</comment>
<feature type="compositionally biased region" description="Low complexity" evidence="7">
    <location>
        <begin position="102"/>
        <end position="112"/>
    </location>
</feature>
<keyword evidence="4 8" id="KW-1133">Transmembrane helix</keyword>
<feature type="region of interest" description="Disordered" evidence="7">
    <location>
        <begin position="102"/>
        <end position="121"/>
    </location>
</feature>
<dbReference type="GO" id="GO:0012505">
    <property type="term" value="C:endomembrane system"/>
    <property type="evidence" value="ECO:0007669"/>
    <property type="project" value="UniProtKB-SubCell"/>
</dbReference>
<dbReference type="EMBL" id="JACMSC010000018">
    <property type="protein sequence ID" value="KAG6477356.1"/>
    <property type="molecule type" value="Genomic_DNA"/>
</dbReference>
<dbReference type="Proteomes" id="UP000734854">
    <property type="component" value="Unassembled WGS sequence"/>
</dbReference>
<evidence type="ECO:0000256" key="5">
    <source>
        <dbReference type="ARBA" id="ARBA00023136"/>
    </source>
</evidence>
<feature type="transmembrane region" description="Helical" evidence="8">
    <location>
        <begin position="7"/>
        <end position="26"/>
    </location>
</feature>
<dbReference type="InterPro" id="IPR052222">
    <property type="entry name" value="DESIGUAL"/>
</dbReference>
<proteinExistence type="inferred from homology"/>
<feature type="transmembrane region" description="Helical" evidence="8">
    <location>
        <begin position="247"/>
        <end position="269"/>
    </location>
</feature>
<dbReference type="InterPro" id="IPR009606">
    <property type="entry name" value="DEAL/Modifying_wall_lignin1/2"/>
</dbReference>
<dbReference type="Pfam" id="PF06749">
    <property type="entry name" value="DUF1218"/>
    <property type="match status" value="1"/>
</dbReference>
<feature type="transmembrane region" description="Helical" evidence="8">
    <location>
        <begin position="199"/>
        <end position="220"/>
    </location>
</feature>
<sequence>MEGKGSMLVHVLVVALSLTAFGFAIAAERRRSTVSVLCLLFLLALKCRHWRRASMNPDLDHNGIVLQSFFYCKLLLLLLLHVPNLLLCILARAKLLVLLASPPTSSPESRPSYLDMGKSSPTMSEEVPKNVIMRKIVTGTIVTDTFNASYCVYDSDEATGYGVGSFLFLLSSQSLLMGVTKCMCFGKPLAPGGNRAWSIIYFASSWVTFLIAESCLIAGATKNAYHTKYRHVIYAQNWTCESLRKGVFIAGAVFVVFTMILNVYYYMYFAKATNQAARKTNKSSSTVGMASYA</sequence>
<evidence type="ECO:0000313" key="9">
    <source>
        <dbReference type="EMBL" id="KAG6477356.1"/>
    </source>
</evidence>
<organism evidence="9 10">
    <name type="scientific">Zingiber officinale</name>
    <name type="common">Ginger</name>
    <name type="synonym">Amomum zingiber</name>
    <dbReference type="NCBI Taxonomy" id="94328"/>
    <lineage>
        <taxon>Eukaryota</taxon>
        <taxon>Viridiplantae</taxon>
        <taxon>Streptophyta</taxon>
        <taxon>Embryophyta</taxon>
        <taxon>Tracheophyta</taxon>
        <taxon>Spermatophyta</taxon>
        <taxon>Magnoliopsida</taxon>
        <taxon>Liliopsida</taxon>
        <taxon>Zingiberales</taxon>
        <taxon>Zingiberaceae</taxon>
        <taxon>Zingiber</taxon>
    </lineage>
</organism>
<comment type="caution">
    <text evidence="9">The sequence shown here is derived from an EMBL/GenBank/DDBJ whole genome shotgun (WGS) entry which is preliminary data.</text>
</comment>
<comment type="subcellular location">
    <subcellularLocation>
        <location evidence="1">Endomembrane system</location>
        <topology evidence="1">Multi-pass membrane protein</topology>
    </subcellularLocation>
</comment>
<evidence type="ECO:0000256" key="8">
    <source>
        <dbReference type="SAM" id="Phobius"/>
    </source>
</evidence>
<evidence type="ECO:0000256" key="1">
    <source>
        <dbReference type="ARBA" id="ARBA00004127"/>
    </source>
</evidence>
<feature type="transmembrane region" description="Helical" evidence="8">
    <location>
        <begin position="158"/>
        <end position="179"/>
    </location>
</feature>
<evidence type="ECO:0000313" key="10">
    <source>
        <dbReference type="Proteomes" id="UP000734854"/>
    </source>
</evidence>
<feature type="transmembrane region" description="Helical" evidence="8">
    <location>
        <begin position="70"/>
        <end position="93"/>
    </location>
</feature>
<evidence type="ECO:0000256" key="3">
    <source>
        <dbReference type="ARBA" id="ARBA00022729"/>
    </source>
</evidence>
<keyword evidence="3" id="KW-0732">Signal</keyword>
<protein>
    <recommendedName>
        <fullName evidence="11">Fiber protein Fb34</fullName>
    </recommendedName>
</protein>
<evidence type="ECO:0000256" key="2">
    <source>
        <dbReference type="ARBA" id="ARBA00022692"/>
    </source>
</evidence>
<keyword evidence="10" id="KW-1185">Reference proteome</keyword>
<reference evidence="9 10" key="1">
    <citation type="submission" date="2020-08" db="EMBL/GenBank/DDBJ databases">
        <title>Plant Genome Project.</title>
        <authorList>
            <person name="Zhang R.-G."/>
        </authorList>
    </citation>
    <scope>NUCLEOTIDE SEQUENCE [LARGE SCALE GENOMIC DNA]</scope>
    <source>
        <tissue evidence="9">Rhizome</tissue>
    </source>
</reference>
<dbReference type="AlphaFoldDB" id="A0A8J5EYH0"/>
<accession>A0A8J5EYH0</accession>